<dbReference type="Pfam" id="PF01187">
    <property type="entry name" value="MIF"/>
    <property type="match status" value="1"/>
</dbReference>
<comment type="caution">
    <text evidence="2">The sequence shown here is derived from an EMBL/GenBank/DDBJ whole genome shotgun (WGS) entry which is preliminary data.</text>
</comment>
<dbReference type="AlphaFoldDB" id="A0A2G8JMS2"/>
<proteinExistence type="inferred from homology"/>
<name>A0A2G8JMS2_STIJA</name>
<dbReference type="Gene3D" id="3.30.429.10">
    <property type="entry name" value="Macrophage Migration Inhibitory Factor"/>
    <property type="match status" value="1"/>
</dbReference>
<gene>
    <name evidence="2" type="ORF">BSL78_26149</name>
</gene>
<dbReference type="InterPro" id="IPR014347">
    <property type="entry name" value="Tautomerase/MIF_sf"/>
</dbReference>
<keyword evidence="3" id="KW-1185">Reference proteome</keyword>
<sequence>MPLCVVHTNKASETISDSTIKKLCQLVADALGSNVSSVTVEMRSGKLMCRAGDPSKSWGFFELHGTNNFLDPKDTLAVGNKMFEFGVNELDIPRNCLFVLMHEHDAKHVGIRDNQFLVDLPHYSNYVKPDYYKDLENRQLQSNPPALTAL</sequence>
<dbReference type="InterPro" id="IPR001398">
    <property type="entry name" value="Macrophage_inhib_fac"/>
</dbReference>
<dbReference type="OrthoDB" id="9985580at2759"/>
<reference evidence="2 3" key="1">
    <citation type="journal article" date="2017" name="PLoS Biol.">
        <title>The sea cucumber genome provides insights into morphological evolution and visceral regeneration.</title>
        <authorList>
            <person name="Zhang X."/>
            <person name="Sun L."/>
            <person name="Yuan J."/>
            <person name="Sun Y."/>
            <person name="Gao Y."/>
            <person name="Zhang L."/>
            <person name="Li S."/>
            <person name="Dai H."/>
            <person name="Hamel J.F."/>
            <person name="Liu C."/>
            <person name="Yu Y."/>
            <person name="Liu S."/>
            <person name="Lin W."/>
            <person name="Guo K."/>
            <person name="Jin S."/>
            <person name="Xu P."/>
            <person name="Storey K.B."/>
            <person name="Huan P."/>
            <person name="Zhang T."/>
            <person name="Zhou Y."/>
            <person name="Zhang J."/>
            <person name="Lin C."/>
            <person name="Li X."/>
            <person name="Xing L."/>
            <person name="Huo D."/>
            <person name="Sun M."/>
            <person name="Wang L."/>
            <person name="Mercier A."/>
            <person name="Li F."/>
            <person name="Yang H."/>
            <person name="Xiang J."/>
        </authorList>
    </citation>
    <scope>NUCLEOTIDE SEQUENCE [LARGE SCALE GENOMIC DNA]</scope>
    <source>
        <strain evidence="2">Shaxun</strain>
        <tissue evidence="2">Muscle</tissue>
    </source>
</reference>
<dbReference type="Proteomes" id="UP000230750">
    <property type="component" value="Unassembled WGS sequence"/>
</dbReference>
<protein>
    <submittedName>
        <fullName evidence="2">Uncharacterized protein</fullName>
    </submittedName>
</protein>
<evidence type="ECO:0000256" key="1">
    <source>
        <dbReference type="ARBA" id="ARBA00005851"/>
    </source>
</evidence>
<dbReference type="EMBL" id="MRZV01001574">
    <property type="protein sequence ID" value="PIK37018.1"/>
    <property type="molecule type" value="Genomic_DNA"/>
</dbReference>
<accession>A0A2G8JMS2</accession>
<evidence type="ECO:0000313" key="2">
    <source>
        <dbReference type="EMBL" id="PIK37018.1"/>
    </source>
</evidence>
<organism evidence="2 3">
    <name type="scientific">Stichopus japonicus</name>
    <name type="common">Sea cucumber</name>
    <dbReference type="NCBI Taxonomy" id="307972"/>
    <lineage>
        <taxon>Eukaryota</taxon>
        <taxon>Metazoa</taxon>
        <taxon>Echinodermata</taxon>
        <taxon>Eleutherozoa</taxon>
        <taxon>Echinozoa</taxon>
        <taxon>Holothuroidea</taxon>
        <taxon>Aspidochirotacea</taxon>
        <taxon>Aspidochirotida</taxon>
        <taxon>Stichopodidae</taxon>
        <taxon>Apostichopus</taxon>
    </lineage>
</organism>
<comment type="similarity">
    <text evidence="1">Belongs to the MIF family.</text>
</comment>
<dbReference type="SUPFAM" id="SSF55331">
    <property type="entry name" value="Tautomerase/MIF"/>
    <property type="match status" value="1"/>
</dbReference>
<evidence type="ECO:0000313" key="3">
    <source>
        <dbReference type="Proteomes" id="UP000230750"/>
    </source>
</evidence>